<evidence type="ECO:0008006" key="3">
    <source>
        <dbReference type="Google" id="ProtNLM"/>
    </source>
</evidence>
<dbReference type="InterPro" id="IPR036397">
    <property type="entry name" value="RNaseH_sf"/>
</dbReference>
<gene>
    <name evidence="1" type="ORF">BDFB_014604</name>
</gene>
<dbReference type="EMBL" id="QDEB01073610">
    <property type="protein sequence ID" value="RZC35147.1"/>
    <property type="molecule type" value="Genomic_DNA"/>
</dbReference>
<proteinExistence type="predicted"/>
<dbReference type="Proteomes" id="UP000292052">
    <property type="component" value="Unassembled WGS sequence"/>
</dbReference>
<dbReference type="STRING" id="1661398.A0A482VS78"/>
<evidence type="ECO:0000313" key="1">
    <source>
        <dbReference type="EMBL" id="RZC35147.1"/>
    </source>
</evidence>
<dbReference type="Gene3D" id="3.30.420.10">
    <property type="entry name" value="Ribonuclease H-like superfamily/Ribonuclease H"/>
    <property type="match status" value="1"/>
</dbReference>
<reference evidence="1 2" key="1">
    <citation type="submission" date="2017-03" db="EMBL/GenBank/DDBJ databases">
        <title>Genome of the blue death feigning beetle - Asbolus verrucosus.</title>
        <authorList>
            <person name="Rider S.D."/>
        </authorList>
    </citation>
    <scope>NUCLEOTIDE SEQUENCE [LARGE SCALE GENOMIC DNA]</scope>
    <source>
        <strain evidence="1">Butters</strain>
        <tissue evidence="1">Head and leg muscle</tissue>
    </source>
</reference>
<name>A0A482VS78_ASBVE</name>
<organism evidence="1 2">
    <name type="scientific">Asbolus verrucosus</name>
    <name type="common">Desert ironclad beetle</name>
    <dbReference type="NCBI Taxonomy" id="1661398"/>
    <lineage>
        <taxon>Eukaryota</taxon>
        <taxon>Metazoa</taxon>
        <taxon>Ecdysozoa</taxon>
        <taxon>Arthropoda</taxon>
        <taxon>Hexapoda</taxon>
        <taxon>Insecta</taxon>
        <taxon>Pterygota</taxon>
        <taxon>Neoptera</taxon>
        <taxon>Endopterygota</taxon>
        <taxon>Coleoptera</taxon>
        <taxon>Polyphaga</taxon>
        <taxon>Cucujiformia</taxon>
        <taxon>Tenebrionidae</taxon>
        <taxon>Pimeliinae</taxon>
        <taxon>Asbolus</taxon>
    </lineage>
</organism>
<dbReference type="GO" id="GO:0003676">
    <property type="term" value="F:nucleic acid binding"/>
    <property type="evidence" value="ECO:0007669"/>
    <property type="project" value="InterPro"/>
</dbReference>
<dbReference type="OrthoDB" id="6734183at2759"/>
<keyword evidence="2" id="KW-1185">Reference proteome</keyword>
<dbReference type="AlphaFoldDB" id="A0A482VS78"/>
<evidence type="ECO:0000313" key="2">
    <source>
        <dbReference type="Proteomes" id="UP000292052"/>
    </source>
</evidence>
<accession>A0A482VS78</accession>
<protein>
    <recommendedName>
        <fullName evidence="3">DDE 3 domain containing protein</fullName>
    </recommendedName>
</protein>
<sequence>MLALNNNEMNLLPLPPLSPDLSPNEHMWDMLQNRLNSHDPHPKAVRKLRNILPGLWYEIPQEQIDNCVESMPNRRQAVEVQGGSTRY</sequence>
<comment type="caution">
    <text evidence="1">The sequence shown here is derived from an EMBL/GenBank/DDBJ whole genome shotgun (WGS) entry which is preliminary data.</text>
</comment>